<dbReference type="AlphaFoldDB" id="A0A4P8IRT2"/>
<evidence type="ECO:0000313" key="4">
    <source>
        <dbReference type="Proteomes" id="UP000298656"/>
    </source>
</evidence>
<keyword evidence="2" id="KW-0732">Signal</keyword>
<evidence type="ECO:0000313" key="3">
    <source>
        <dbReference type="EMBL" id="QCP51702.1"/>
    </source>
</evidence>
<dbReference type="EMBL" id="CP040077">
    <property type="protein sequence ID" value="QCP51702.1"/>
    <property type="molecule type" value="Genomic_DNA"/>
</dbReference>
<keyword evidence="4" id="KW-1185">Reference proteome</keyword>
<evidence type="ECO:0008006" key="5">
    <source>
        <dbReference type="Google" id="ProtNLM"/>
    </source>
</evidence>
<protein>
    <recommendedName>
        <fullName evidence="5">Calcineurin-like phosphoesterase domain-containing protein</fullName>
    </recommendedName>
</protein>
<dbReference type="OrthoDB" id="58809at2"/>
<evidence type="ECO:0000256" key="2">
    <source>
        <dbReference type="SAM" id="SignalP"/>
    </source>
</evidence>
<evidence type="ECO:0000256" key="1">
    <source>
        <dbReference type="SAM" id="MobiDB-lite"/>
    </source>
</evidence>
<dbReference type="PROSITE" id="PS51257">
    <property type="entry name" value="PROKAR_LIPOPROTEIN"/>
    <property type="match status" value="1"/>
</dbReference>
<gene>
    <name evidence="3" type="ORF">FAZ95_08750</name>
</gene>
<sequence>MRAKGRHRRSASTHGAVALAVALACCLTQERPANAAAPRYTFAVIGGTLQDAADEAPTQRLLEAIGLDKQMSFVVYDGNLKGATEACRDSLYEQRQQVLETSRVPLFFIPGGHDWVACAQPQAGGYDAVERLDFIRQTLLSDSASMGQNSLALTRESEVARFRPYRENIRWQIGDTVFIGLNVPGENNHYSSAGGRNGEFEDRAVATSFWLEHAAEYAKRRDARAVVIFVKGDPDLKQYERPERFPWLRFGHARPRDGYLEFKRSLVKMAETFRGPVLLVHYDDRRLAGGFLIDQPLRNDKSERVANLTRIAISPRERLTQWIQVDADFGKRPPFRVSVRNVPKNLPAPTAPQTVPSEEPAVPPVPDASGLMPALPMQEPPILPDNNQGNNPSNNQSAPPILTAPSQPSPQASAPGSAEPASSSVQRGP</sequence>
<reference evidence="3 4" key="1">
    <citation type="submission" date="2019-05" db="EMBL/GenBank/DDBJ databases">
        <title>Burkholderia sp. DHOD12, isolated from subtropical forest soil.</title>
        <authorList>
            <person name="Gao Z.-H."/>
            <person name="Qiu L.-H."/>
        </authorList>
    </citation>
    <scope>NUCLEOTIDE SEQUENCE [LARGE SCALE GENOMIC DNA]</scope>
    <source>
        <strain evidence="3 4">DHOD12</strain>
    </source>
</reference>
<feature type="compositionally biased region" description="Low complexity" evidence="1">
    <location>
        <begin position="384"/>
        <end position="429"/>
    </location>
</feature>
<dbReference type="Proteomes" id="UP000298656">
    <property type="component" value="Chromosome 1"/>
</dbReference>
<organism evidence="3 4">
    <name type="scientific">Trinickia violacea</name>
    <dbReference type="NCBI Taxonomy" id="2571746"/>
    <lineage>
        <taxon>Bacteria</taxon>
        <taxon>Pseudomonadati</taxon>
        <taxon>Pseudomonadota</taxon>
        <taxon>Betaproteobacteria</taxon>
        <taxon>Burkholderiales</taxon>
        <taxon>Burkholderiaceae</taxon>
        <taxon>Trinickia</taxon>
    </lineage>
</organism>
<feature type="region of interest" description="Disordered" evidence="1">
    <location>
        <begin position="333"/>
        <end position="429"/>
    </location>
</feature>
<feature type="chain" id="PRO_5021003108" description="Calcineurin-like phosphoesterase domain-containing protein" evidence="2">
    <location>
        <begin position="36"/>
        <end position="429"/>
    </location>
</feature>
<name>A0A4P8IRT2_9BURK</name>
<accession>A0A4P8IRT2</accession>
<feature type="signal peptide" evidence="2">
    <location>
        <begin position="1"/>
        <end position="35"/>
    </location>
</feature>
<proteinExistence type="predicted"/>
<dbReference type="KEGG" id="tvl:FAZ95_08750"/>